<dbReference type="NCBIfam" id="TIGR00172">
    <property type="entry name" value="maf"/>
    <property type="match status" value="1"/>
</dbReference>
<dbReference type="AlphaFoldDB" id="D6TJL2"/>
<dbReference type="PANTHER" id="PTHR43213">
    <property type="entry name" value="BIFUNCTIONAL DTTP/UTP PYROPHOSPHATASE/METHYLTRANSFERASE PROTEIN-RELATED"/>
    <property type="match status" value="1"/>
</dbReference>
<comment type="function">
    <text evidence="3">Nucleoside triphosphate pyrophosphatase that hydrolyzes dTTP and UTP. May have a dual role in cell division arrest and in preventing the incorporation of modified nucleotides into cellular nucleic acids.</text>
</comment>
<dbReference type="FunCoup" id="D6TJL2">
    <property type="interactions" value="477"/>
</dbReference>
<comment type="cofactor">
    <cofactor evidence="1 3">
        <name>a divalent metal cation</name>
        <dbReference type="ChEBI" id="CHEBI:60240"/>
    </cofactor>
</comment>
<dbReference type="Pfam" id="PF02545">
    <property type="entry name" value="Maf"/>
    <property type="match status" value="1"/>
</dbReference>
<dbReference type="eggNOG" id="COG0424">
    <property type="taxonomic scope" value="Bacteria"/>
</dbReference>
<proteinExistence type="inferred from homology"/>
<dbReference type="PIRSF" id="PIRSF006305">
    <property type="entry name" value="Maf"/>
    <property type="match status" value="1"/>
</dbReference>
<dbReference type="GO" id="GO:0036218">
    <property type="term" value="F:dTTP diphosphatase activity"/>
    <property type="evidence" value="ECO:0007669"/>
    <property type="project" value="RHEA"/>
</dbReference>
<feature type="site" description="Important for substrate specificity" evidence="3">
    <location>
        <position position="165"/>
    </location>
</feature>
<dbReference type="EMBL" id="ADVG01000001">
    <property type="protein sequence ID" value="EFH89619.1"/>
    <property type="molecule type" value="Genomic_DNA"/>
</dbReference>
<dbReference type="OrthoDB" id="9807767at2"/>
<keyword evidence="3" id="KW-0546">Nucleotide metabolism</keyword>
<sequence>MLNHHTHLLLASASPRRRQIITSLGLPYTIGVSPTDEEAVQALYRGPADGLAQWTAAHKALGALTMPESQGTLVVAADTTVLLDEQVLGKPRDEEHARQLLRSLRGRWHRVVTGVIVCALKDGQITMFGASQATPVLMRPYSDAEIDAYIASGDPMDKAGAYGIQNPDFQPTERIDGCYLNVVGLPLGKLTELLARFDVQPLAPHVSDPACPCCPWSTRSLKNEATHV</sequence>
<evidence type="ECO:0000256" key="1">
    <source>
        <dbReference type="ARBA" id="ARBA00001968"/>
    </source>
</evidence>
<dbReference type="CDD" id="cd00555">
    <property type="entry name" value="Maf"/>
    <property type="match status" value="1"/>
</dbReference>
<feature type="site" description="Important for substrate specificity" evidence="3">
    <location>
        <position position="79"/>
    </location>
</feature>
<comment type="catalytic activity">
    <reaction evidence="3">
        <text>dTTP + H2O = dTMP + diphosphate + H(+)</text>
        <dbReference type="Rhea" id="RHEA:28534"/>
        <dbReference type="ChEBI" id="CHEBI:15377"/>
        <dbReference type="ChEBI" id="CHEBI:15378"/>
        <dbReference type="ChEBI" id="CHEBI:33019"/>
        <dbReference type="ChEBI" id="CHEBI:37568"/>
        <dbReference type="ChEBI" id="CHEBI:63528"/>
        <dbReference type="EC" id="3.6.1.9"/>
    </reaction>
</comment>
<evidence type="ECO:0000313" key="5">
    <source>
        <dbReference type="Proteomes" id="UP000004508"/>
    </source>
</evidence>
<reference evidence="4 5" key="1">
    <citation type="journal article" date="2011" name="Stand. Genomic Sci.">
        <title>Non-contiguous finished genome sequence and contextual data of the filamentous soil bacterium Ktedonobacter racemifer type strain (SOSP1-21).</title>
        <authorList>
            <person name="Chang Y.J."/>
            <person name="Land M."/>
            <person name="Hauser L."/>
            <person name="Chertkov O."/>
            <person name="Del Rio T.G."/>
            <person name="Nolan M."/>
            <person name="Copeland A."/>
            <person name="Tice H."/>
            <person name="Cheng J.F."/>
            <person name="Lucas S."/>
            <person name="Han C."/>
            <person name="Goodwin L."/>
            <person name="Pitluck S."/>
            <person name="Ivanova N."/>
            <person name="Ovchinikova G."/>
            <person name="Pati A."/>
            <person name="Chen A."/>
            <person name="Palaniappan K."/>
            <person name="Mavromatis K."/>
            <person name="Liolios K."/>
            <person name="Brettin T."/>
            <person name="Fiebig A."/>
            <person name="Rohde M."/>
            <person name="Abt B."/>
            <person name="Goker M."/>
            <person name="Detter J.C."/>
            <person name="Woyke T."/>
            <person name="Bristow J."/>
            <person name="Eisen J.A."/>
            <person name="Markowitz V."/>
            <person name="Hugenholtz P."/>
            <person name="Kyrpides N.C."/>
            <person name="Klenk H.P."/>
            <person name="Lapidus A."/>
        </authorList>
    </citation>
    <scope>NUCLEOTIDE SEQUENCE [LARGE SCALE GENOMIC DNA]</scope>
    <source>
        <strain evidence="5">DSM 44963</strain>
    </source>
</reference>
<gene>
    <name evidence="4" type="ORF">Krac_11184</name>
</gene>
<keyword evidence="5" id="KW-1185">Reference proteome</keyword>
<dbReference type="HAMAP" id="MF_00528">
    <property type="entry name" value="Maf"/>
    <property type="match status" value="1"/>
</dbReference>
<comment type="similarity">
    <text evidence="3">Belongs to the Maf family. YhdE subfamily.</text>
</comment>
<accession>D6TJL2</accession>
<dbReference type="GO" id="GO:0009117">
    <property type="term" value="P:nucleotide metabolic process"/>
    <property type="evidence" value="ECO:0007669"/>
    <property type="project" value="UniProtKB-KW"/>
</dbReference>
<dbReference type="STRING" id="485913.Krac_11184"/>
<organism evidence="4 5">
    <name type="scientific">Ktedonobacter racemifer DSM 44963</name>
    <dbReference type="NCBI Taxonomy" id="485913"/>
    <lineage>
        <taxon>Bacteria</taxon>
        <taxon>Bacillati</taxon>
        <taxon>Chloroflexota</taxon>
        <taxon>Ktedonobacteria</taxon>
        <taxon>Ktedonobacterales</taxon>
        <taxon>Ktedonobacteraceae</taxon>
        <taxon>Ktedonobacter</taxon>
    </lineage>
</organism>
<comment type="subcellular location">
    <subcellularLocation>
        <location evidence="3">Cytoplasm</location>
    </subcellularLocation>
</comment>
<keyword evidence="3" id="KW-0963">Cytoplasm</keyword>
<dbReference type="EC" id="3.6.1.9" evidence="3"/>
<dbReference type="InterPro" id="IPR003697">
    <property type="entry name" value="Maf-like"/>
</dbReference>
<dbReference type="GO" id="GO:0036221">
    <property type="term" value="F:UTP diphosphatase activity"/>
    <property type="evidence" value="ECO:0007669"/>
    <property type="project" value="RHEA"/>
</dbReference>
<dbReference type="InParanoid" id="D6TJL2"/>
<dbReference type="PANTHER" id="PTHR43213:SF5">
    <property type="entry name" value="BIFUNCTIONAL DTTP_UTP PYROPHOSPHATASE_METHYLTRANSFERASE PROTEIN-RELATED"/>
    <property type="match status" value="1"/>
</dbReference>
<name>D6TJL2_KTERA</name>
<dbReference type="SUPFAM" id="SSF52972">
    <property type="entry name" value="ITPase-like"/>
    <property type="match status" value="1"/>
</dbReference>
<evidence type="ECO:0000256" key="2">
    <source>
        <dbReference type="ARBA" id="ARBA00022801"/>
    </source>
</evidence>
<dbReference type="RefSeq" id="WP_007906352.1">
    <property type="nucleotide sequence ID" value="NZ_ADVG01000001.1"/>
</dbReference>
<dbReference type="Proteomes" id="UP000004508">
    <property type="component" value="Unassembled WGS sequence"/>
</dbReference>
<comment type="caution">
    <text evidence="4">The sequence shown here is derived from an EMBL/GenBank/DDBJ whole genome shotgun (WGS) entry which is preliminary data.</text>
</comment>
<comment type="catalytic activity">
    <reaction evidence="3">
        <text>UTP + H2O = UMP + diphosphate + H(+)</text>
        <dbReference type="Rhea" id="RHEA:29395"/>
        <dbReference type="ChEBI" id="CHEBI:15377"/>
        <dbReference type="ChEBI" id="CHEBI:15378"/>
        <dbReference type="ChEBI" id="CHEBI:33019"/>
        <dbReference type="ChEBI" id="CHEBI:46398"/>
        <dbReference type="ChEBI" id="CHEBI:57865"/>
        <dbReference type="EC" id="3.6.1.9"/>
    </reaction>
</comment>
<comment type="caution">
    <text evidence="3">Lacks conserved residue(s) required for the propagation of feature annotation.</text>
</comment>
<evidence type="ECO:0000313" key="4">
    <source>
        <dbReference type="EMBL" id="EFH89619.1"/>
    </source>
</evidence>
<protein>
    <recommendedName>
        <fullName evidence="3">dTTP/UTP pyrophosphatase</fullName>
        <shortName evidence="3">dTTPase/UTPase</shortName>
        <ecNumber evidence="3">3.6.1.9</ecNumber>
    </recommendedName>
    <alternativeName>
        <fullName evidence="3">Nucleoside triphosphate pyrophosphatase</fullName>
    </alternativeName>
    <alternativeName>
        <fullName evidence="3">Nucleotide pyrophosphatase</fullName>
        <shortName evidence="3">Nucleotide PPase</shortName>
    </alternativeName>
</protein>
<dbReference type="InterPro" id="IPR029001">
    <property type="entry name" value="ITPase-like_fam"/>
</dbReference>
<feature type="active site" description="Proton acceptor" evidence="3">
    <location>
        <position position="78"/>
    </location>
</feature>
<dbReference type="GO" id="GO:0005737">
    <property type="term" value="C:cytoplasm"/>
    <property type="evidence" value="ECO:0007669"/>
    <property type="project" value="UniProtKB-SubCell"/>
</dbReference>
<evidence type="ECO:0000256" key="3">
    <source>
        <dbReference type="HAMAP-Rule" id="MF_00528"/>
    </source>
</evidence>
<feature type="site" description="Important for substrate specificity" evidence="3">
    <location>
        <position position="16"/>
    </location>
</feature>
<keyword evidence="2 3" id="KW-0378">Hydrolase</keyword>
<dbReference type="Gene3D" id="3.90.950.10">
    <property type="match status" value="1"/>
</dbReference>